<sequence length="172" mass="19078">MHETTTPPQPRPVPGRDPGALPAGPAARRPVRTAPPGRRDTRRPGARPGAAARPASRPLPPHVWFAGRLLEVLTGRQPLTCLAGRVRDEAYQRLWELQAARADWRRQARGRTPYVYRCRYFRTAGGALEVTAVVALDEDVFRALAFRLEPGDADSGAGYGHRRWRCTEVAAR</sequence>
<dbReference type="EMBL" id="JAINZZ010000083">
    <property type="protein sequence ID" value="MBY8882699.1"/>
    <property type="molecule type" value="Genomic_DNA"/>
</dbReference>
<protein>
    <submittedName>
        <fullName evidence="2">Uncharacterized protein</fullName>
    </submittedName>
</protein>
<organism evidence="2 3">
    <name type="scientific">Actinacidiphila acidipaludis</name>
    <dbReference type="NCBI Taxonomy" id="2873382"/>
    <lineage>
        <taxon>Bacteria</taxon>
        <taxon>Bacillati</taxon>
        <taxon>Actinomycetota</taxon>
        <taxon>Actinomycetes</taxon>
        <taxon>Kitasatosporales</taxon>
        <taxon>Streptomycetaceae</taxon>
        <taxon>Actinacidiphila</taxon>
    </lineage>
</organism>
<gene>
    <name evidence="2" type="ORF">K7862_34435</name>
</gene>
<reference evidence="2 3" key="1">
    <citation type="submission" date="2021-08" db="EMBL/GenBank/DDBJ databases">
        <title>WGS of actinomycetes from Thailand.</title>
        <authorList>
            <person name="Thawai C."/>
        </authorList>
    </citation>
    <scope>NUCLEOTIDE SEQUENCE [LARGE SCALE GENOMIC DNA]</scope>
    <source>
        <strain evidence="2 3">PLK6-54</strain>
    </source>
</reference>
<keyword evidence="3" id="KW-1185">Reference proteome</keyword>
<dbReference type="Proteomes" id="UP000778578">
    <property type="component" value="Unassembled WGS sequence"/>
</dbReference>
<accession>A0ABS7QHP5</accession>
<dbReference type="Pfam" id="PF20060">
    <property type="entry name" value="DUF6459"/>
    <property type="match status" value="1"/>
</dbReference>
<feature type="compositionally biased region" description="Low complexity" evidence="1">
    <location>
        <begin position="16"/>
        <end position="36"/>
    </location>
</feature>
<evidence type="ECO:0000313" key="2">
    <source>
        <dbReference type="EMBL" id="MBY8882699.1"/>
    </source>
</evidence>
<evidence type="ECO:0000313" key="3">
    <source>
        <dbReference type="Proteomes" id="UP000778578"/>
    </source>
</evidence>
<comment type="caution">
    <text evidence="2">The sequence shown here is derived from an EMBL/GenBank/DDBJ whole genome shotgun (WGS) entry which is preliminary data.</text>
</comment>
<feature type="compositionally biased region" description="Low complexity" evidence="1">
    <location>
        <begin position="46"/>
        <end position="56"/>
    </location>
</feature>
<proteinExistence type="predicted"/>
<evidence type="ECO:0000256" key="1">
    <source>
        <dbReference type="SAM" id="MobiDB-lite"/>
    </source>
</evidence>
<dbReference type="InterPro" id="IPR045596">
    <property type="entry name" value="DUF6459"/>
</dbReference>
<feature type="region of interest" description="Disordered" evidence="1">
    <location>
        <begin position="1"/>
        <end position="58"/>
    </location>
</feature>
<name>A0ABS7QHP5_9ACTN</name>